<sequence length="128" mass="14799">MDDFDFLHTVVRPPFGGAGNIDEITFSTLRRQGVTPRLFDRETERWSLHRSDSRKGRLDLPVVGGFPGDRGVFHGEDTYNDRPIRVHFARYRLGPHTARWEKGLSPDYGRSWELNWVMDLARTAQVDA</sequence>
<organism evidence="1 2">
    <name type="scientific">Streptomyces flaveolus</name>
    <dbReference type="NCBI Taxonomy" id="67297"/>
    <lineage>
        <taxon>Bacteria</taxon>
        <taxon>Bacillati</taxon>
        <taxon>Actinomycetota</taxon>
        <taxon>Actinomycetes</taxon>
        <taxon>Kitasatosporales</taxon>
        <taxon>Streptomycetaceae</taxon>
        <taxon>Streptomyces</taxon>
    </lineage>
</organism>
<evidence type="ECO:0000313" key="1">
    <source>
        <dbReference type="EMBL" id="MER6906366.1"/>
    </source>
</evidence>
<proteinExistence type="predicted"/>
<protein>
    <submittedName>
        <fullName evidence="1">Uncharacterized protein</fullName>
    </submittedName>
</protein>
<keyword evidence="2" id="KW-1185">Reference proteome</keyword>
<dbReference type="Proteomes" id="UP001490330">
    <property type="component" value="Unassembled WGS sequence"/>
</dbReference>
<dbReference type="RefSeq" id="WP_350720053.1">
    <property type="nucleotide sequence ID" value="NZ_JBEPCO010000018.1"/>
</dbReference>
<comment type="caution">
    <text evidence="1">The sequence shown here is derived from an EMBL/GenBank/DDBJ whole genome shotgun (WGS) entry which is preliminary data.</text>
</comment>
<evidence type="ECO:0000313" key="2">
    <source>
        <dbReference type="Proteomes" id="UP001490330"/>
    </source>
</evidence>
<gene>
    <name evidence="1" type="ORF">ABT322_21935</name>
</gene>
<reference evidence="1 2" key="1">
    <citation type="submission" date="2024-06" db="EMBL/GenBank/DDBJ databases">
        <title>The Natural Products Discovery Center: Release of the First 8490 Sequenced Strains for Exploring Actinobacteria Biosynthetic Diversity.</title>
        <authorList>
            <person name="Kalkreuter E."/>
            <person name="Kautsar S.A."/>
            <person name="Yang D."/>
            <person name="Bader C.D."/>
            <person name="Teijaro C.N."/>
            <person name="Fluegel L."/>
            <person name="Davis C.M."/>
            <person name="Simpson J.R."/>
            <person name="Lauterbach L."/>
            <person name="Steele A.D."/>
            <person name="Gui C."/>
            <person name="Meng S."/>
            <person name="Li G."/>
            <person name="Viehrig K."/>
            <person name="Ye F."/>
            <person name="Su P."/>
            <person name="Kiefer A.F."/>
            <person name="Nichols A."/>
            <person name="Cepeda A.J."/>
            <person name="Yan W."/>
            <person name="Fan B."/>
            <person name="Jiang Y."/>
            <person name="Adhikari A."/>
            <person name="Zheng C.-J."/>
            <person name="Schuster L."/>
            <person name="Cowan T.M."/>
            <person name="Smanski M.J."/>
            <person name="Chevrette M.G."/>
            <person name="De Carvalho L.P.S."/>
            <person name="Shen B."/>
        </authorList>
    </citation>
    <scope>NUCLEOTIDE SEQUENCE [LARGE SCALE GENOMIC DNA]</scope>
    <source>
        <strain evidence="1 2">NPDC000632</strain>
    </source>
</reference>
<name>A0ABV1VIR3_9ACTN</name>
<accession>A0ABV1VIR3</accession>
<dbReference type="EMBL" id="JBEPCV010000021">
    <property type="protein sequence ID" value="MER6906366.1"/>
    <property type="molecule type" value="Genomic_DNA"/>
</dbReference>